<feature type="compositionally biased region" description="Polar residues" evidence="1">
    <location>
        <begin position="353"/>
        <end position="370"/>
    </location>
</feature>
<dbReference type="RefSeq" id="WP_210510841.1">
    <property type="nucleotide sequence ID" value="NZ_JAFIDN010000003.1"/>
</dbReference>
<feature type="compositionally biased region" description="Polar residues" evidence="1">
    <location>
        <begin position="277"/>
        <end position="289"/>
    </location>
</feature>
<feature type="region of interest" description="Disordered" evidence="1">
    <location>
        <begin position="384"/>
        <end position="463"/>
    </location>
</feature>
<evidence type="ECO:0000313" key="2">
    <source>
        <dbReference type="EMBL" id="MBP3191940.1"/>
    </source>
</evidence>
<feature type="region of interest" description="Disordered" evidence="1">
    <location>
        <begin position="1"/>
        <end position="165"/>
    </location>
</feature>
<feature type="compositionally biased region" description="Polar residues" evidence="1">
    <location>
        <begin position="296"/>
        <end position="313"/>
    </location>
</feature>
<protein>
    <recommendedName>
        <fullName evidence="4">Flagellar hook-length control protein FliK</fullName>
    </recommendedName>
</protein>
<feature type="compositionally biased region" description="Basic and acidic residues" evidence="1">
    <location>
        <begin position="47"/>
        <end position="59"/>
    </location>
</feature>
<dbReference type="EMBL" id="JAFIDN010000003">
    <property type="protein sequence ID" value="MBP3191940.1"/>
    <property type="molecule type" value="Genomic_DNA"/>
</dbReference>
<proteinExistence type="predicted"/>
<feature type="compositionally biased region" description="Polar residues" evidence="1">
    <location>
        <begin position="257"/>
        <end position="268"/>
    </location>
</feature>
<organism evidence="2 3">
    <name type="scientific">Natronogracilivirga saccharolytica</name>
    <dbReference type="NCBI Taxonomy" id="2812953"/>
    <lineage>
        <taxon>Bacteria</taxon>
        <taxon>Pseudomonadati</taxon>
        <taxon>Balneolota</taxon>
        <taxon>Balneolia</taxon>
        <taxon>Balneolales</taxon>
        <taxon>Cyclonatronaceae</taxon>
        <taxon>Natronogracilivirga</taxon>
    </lineage>
</organism>
<feature type="compositionally biased region" description="Basic and acidic residues" evidence="1">
    <location>
        <begin position="418"/>
        <end position="448"/>
    </location>
</feature>
<dbReference type="Proteomes" id="UP000673975">
    <property type="component" value="Unassembled WGS sequence"/>
</dbReference>
<name>A0A8J7RJI3_9BACT</name>
<gene>
    <name evidence="2" type="ORF">NATSA_04600</name>
</gene>
<evidence type="ECO:0000256" key="1">
    <source>
        <dbReference type="SAM" id="MobiDB-lite"/>
    </source>
</evidence>
<reference evidence="2" key="1">
    <citation type="submission" date="2021-02" db="EMBL/GenBank/DDBJ databases">
        <title>Natronogracilivirga saccharolytica gen. nov. sp. nov. a new anaerobic, haloalkiliphilic carbohydrate-fermenting bacterium from soda lake and proposing of Cyclonatronumiaceae fam. nov. in the phylum Balneolaeota.</title>
        <authorList>
            <person name="Zhilina T.N."/>
            <person name="Sorokin D.Y."/>
            <person name="Zavarzina D.G."/>
            <person name="Toshchakov S.V."/>
            <person name="Kublanov I.V."/>
        </authorList>
    </citation>
    <scope>NUCLEOTIDE SEQUENCE</scope>
    <source>
        <strain evidence="2">Z-1702</strain>
    </source>
</reference>
<evidence type="ECO:0000313" key="3">
    <source>
        <dbReference type="Proteomes" id="UP000673975"/>
    </source>
</evidence>
<sequence>MSQFPLVHSKNPVSSSPRSGTGMPPGSSTVKGAPDNRDASWSSVWDDYNKKEKSDDRKTGKAGGRDYPGSNLTDEKKDSQQSASSGKNGLTGESGKTGNLADMLAASGVTGSGSGAAAQSGKAIHGTDDSGIRNLKAGIEGQLSSKDELDGPEKGLQSTDGARAGLGVNASLASGMFRGEAEKGELPNAQDAAALKAASGHDAKASNVAASLDTPADSEKKKADNNTAGNAAGNAGTANALTAAAGSGKNADADKQATGQIDGSRTNGGSTGDSERIQNGSGSHGSANTAGHAGNPVQTMNSSADSQKSQDGQPRTGISGGMNLTGNQEMPAGGSMKAGTDGKEGQSAEGITRNGNSGNQAADNTSRDGWSFNSLTRALAMKLQAAQKGEGSGDQGLQVDDAKKKAAKLSDQSGGNVRNDELLTGKAKETTETASSGKDKASSWEQKFRALFNGNEGSRSLHHKNRHADHINALSQRNGQSGAARLPFQVEGGTSAPGSGATGTIALTEPVHSIKPESAGAYGITDSQNSSDQDWKEFLKEFELEKDQEEERREVSASLSRLGQSHLANADLRREVMPGITRMVQHSRESAKSREGSWQNHRFQLDDGKSLRVSAREVDGVLQLRMGSSNSELSRMLQQHFQEIREHLEKECDISIELHLDGGGADGFARFFGDPDQSAQSGQLRFDEEDKAEPVAVNKVAPQAVRDFGYNQMEWTI</sequence>
<accession>A0A8J7RJI3</accession>
<feature type="compositionally biased region" description="Low complexity" evidence="1">
    <location>
        <begin position="225"/>
        <end position="248"/>
    </location>
</feature>
<feature type="region of interest" description="Disordered" evidence="1">
    <location>
        <begin position="179"/>
        <end position="370"/>
    </location>
</feature>
<dbReference type="AlphaFoldDB" id="A0A8J7RJI3"/>
<evidence type="ECO:0008006" key="4">
    <source>
        <dbReference type="Google" id="ProtNLM"/>
    </source>
</evidence>
<keyword evidence="3" id="KW-1185">Reference proteome</keyword>
<feature type="compositionally biased region" description="Low complexity" evidence="1">
    <location>
        <begin position="105"/>
        <end position="123"/>
    </location>
</feature>
<comment type="caution">
    <text evidence="2">The sequence shown here is derived from an EMBL/GenBank/DDBJ whole genome shotgun (WGS) entry which is preliminary data.</text>
</comment>